<keyword evidence="2" id="KW-1185">Reference proteome</keyword>
<organism evidence="1 2">
    <name type="scientific">Microbacterium salsuginis</name>
    <dbReference type="NCBI Taxonomy" id="2722803"/>
    <lineage>
        <taxon>Bacteria</taxon>
        <taxon>Bacillati</taxon>
        <taxon>Actinomycetota</taxon>
        <taxon>Actinomycetes</taxon>
        <taxon>Micrococcales</taxon>
        <taxon>Microbacteriaceae</taxon>
        <taxon>Microbacterium</taxon>
    </lineage>
</organism>
<evidence type="ECO:0000313" key="2">
    <source>
        <dbReference type="Proteomes" id="UP001429745"/>
    </source>
</evidence>
<name>A0ABX1KCW4_9MICO</name>
<dbReference type="EMBL" id="JABACI010000002">
    <property type="protein sequence ID" value="NLP84168.1"/>
    <property type="molecule type" value="Genomic_DNA"/>
</dbReference>
<evidence type="ECO:0000313" key="1">
    <source>
        <dbReference type="EMBL" id="NLP84168.1"/>
    </source>
</evidence>
<reference evidence="1 2" key="1">
    <citation type="submission" date="2020-04" db="EMBL/GenBank/DDBJ databases">
        <title>CFH 90308 Microbacterium sp.</title>
        <authorList>
            <person name="Nie G."/>
            <person name="Ming H."/>
            <person name="Xia T."/>
        </authorList>
    </citation>
    <scope>NUCLEOTIDE SEQUENCE [LARGE SCALE GENOMIC DNA]</scope>
    <source>
        <strain evidence="1 2">CFH 90308</strain>
    </source>
</reference>
<dbReference type="RefSeq" id="WP_168912627.1">
    <property type="nucleotide sequence ID" value="NZ_JABACI010000002.1"/>
</dbReference>
<accession>A0ABX1KCW4</accession>
<gene>
    <name evidence="1" type="ORF">HF576_09920</name>
</gene>
<sequence>MTGDDVQARSLVNPPVIEAVAGIEFRPRGLGLVELVRETDAWRDRYPTVSTQGALPPTRPYGQPGAEFEMQLLGGPPPLRVWSESLESDWLLQTQDDRLLLNWRRVADGARYPGYDEAIRPEITRVLDLVASRSEPSLHPLVAEFSYVNKVATELPGLHHAYATFRKPERPIPGEVVGERYEIVTQREVGSGVAQLTASIQPSEISGQTVLTLSTKVFATRQSSLSEAIVMIDDAHATSKEAFFAIVSDNTASQWGDAG</sequence>
<protein>
    <submittedName>
        <fullName evidence="1">TIGR04255 family protein</fullName>
    </submittedName>
</protein>
<comment type="caution">
    <text evidence="1">The sequence shown here is derived from an EMBL/GenBank/DDBJ whole genome shotgun (WGS) entry which is preliminary data.</text>
</comment>
<dbReference type="Proteomes" id="UP001429745">
    <property type="component" value="Unassembled WGS sequence"/>
</dbReference>
<dbReference type="NCBIfam" id="TIGR04255">
    <property type="entry name" value="sporadTIGR04255"/>
    <property type="match status" value="1"/>
</dbReference>
<proteinExistence type="predicted"/>
<dbReference type="InterPro" id="IPR026349">
    <property type="entry name" value="CHP04255"/>
</dbReference>